<comment type="caution">
    <text evidence="1">The sequence shown here is derived from an EMBL/GenBank/DDBJ whole genome shotgun (WGS) entry which is preliminary data.</text>
</comment>
<evidence type="ECO:0000313" key="2">
    <source>
        <dbReference type="Proteomes" id="UP000010420"/>
    </source>
</evidence>
<protein>
    <recommendedName>
        <fullName evidence="3">PQQ enzyme repeat protein</fullName>
    </recommendedName>
</protein>
<proteinExistence type="predicted"/>
<dbReference type="HOGENOM" id="CLU_079908_0_0_9"/>
<dbReference type="InterPro" id="IPR051200">
    <property type="entry name" value="Host-pathogen_enzymatic-act"/>
</dbReference>
<evidence type="ECO:0008006" key="3">
    <source>
        <dbReference type="Google" id="ProtNLM"/>
    </source>
</evidence>
<dbReference type="AlphaFoldDB" id="L1QA81"/>
<dbReference type="InterPro" id="IPR011964">
    <property type="entry name" value="YVTN_b-propeller_repeat"/>
</dbReference>
<keyword evidence="2" id="KW-1185">Reference proteome</keyword>
<dbReference type="Gene3D" id="2.130.10.10">
    <property type="entry name" value="YVTN repeat-like/Quinoprotein amine dehydrogenase"/>
    <property type="match status" value="1"/>
</dbReference>
<accession>L1QA81</accession>
<dbReference type="EMBL" id="AMEZ01000080">
    <property type="protein sequence ID" value="EKY24635.1"/>
    <property type="molecule type" value="Genomic_DNA"/>
</dbReference>
<organism evidence="1 2">
    <name type="scientific">Clostridium celatum DSM 1785</name>
    <dbReference type="NCBI Taxonomy" id="545697"/>
    <lineage>
        <taxon>Bacteria</taxon>
        <taxon>Bacillati</taxon>
        <taxon>Bacillota</taxon>
        <taxon>Clostridia</taxon>
        <taxon>Eubacteriales</taxon>
        <taxon>Clostridiaceae</taxon>
        <taxon>Clostridium</taxon>
    </lineage>
</organism>
<gene>
    <name evidence="1" type="ORF">HMPREF0216_02665</name>
</gene>
<dbReference type="eggNOG" id="COG3391">
    <property type="taxonomic scope" value="Bacteria"/>
</dbReference>
<evidence type="ECO:0000313" key="1">
    <source>
        <dbReference type="EMBL" id="EKY24635.1"/>
    </source>
</evidence>
<dbReference type="PANTHER" id="PTHR47197:SF3">
    <property type="entry name" value="DIHYDRO-HEME D1 DEHYDROGENASE"/>
    <property type="match status" value="1"/>
</dbReference>
<dbReference type="Proteomes" id="UP000010420">
    <property type="component" value="Unassembled WGS sequence"/>
</dbReference>
<dbReference type="NCBIfam" id="TIGR02276">
    <property type="entry name" value="beta_rpt_yvtn"/>
    <property type="match status" value="1"/>
</dbReference>
<dbReference type="PANTHER" id="PTHR47197">
    <property type="entry name" value="PROTEIN NIRF"/>
    <property type="match status" value="1"/>
</dbReference>
<name>L1QA81_9CLOT</name>
<dbReference type="InterPro" id="IPR015943">
    <property type="entry name" value="WD40/YVTN_repeat-like_dom_sf"/>
</dbReference>
<dbReference type="PATRIC" id="fig|545697.3.peg.2620"/>
<dbReference type="InterPro" id="IPR011048">
    <property type="entry name" value="Haem_d1_sf"/>
</dbReference>
<reference evidence="1 2" key="1">
    <citation type="submission" date="2012-05" db="EMBL/GenBank/DDBJ databases">
        <authorList>
            <person name="Weinstock G."/>
            <person name="Sodergren E."/>
            <person name="Lobos E.A."/>
            <person name="Fulton L."/>
            <person name="Fulton R."/>
            <person name="Courtney L."/>
            <person name="Fronick C."/>
            <person name="O'Laughlin M."/>
            <person name="Godfrey J."/>
            <person name="Wilson R.M."/>
            <person name="Miner T."/>
            <person name="Farmer C."/>
            <person name="Delehaunty K."/>
            <person name="Cordes M."/>
            <person name="Minx P."/>
            <person name="Tomlinson C."/>
            <person name="Chen J."/>
            <person name="Wollam A."/>
            <person name="Pepin K.H."/>
            <person name="Bhonagiri V."/>
            <person name="Zhang X."/>
            <person name="Suruliraj S."/>
            <person name="Warren W."/>
            <person name="Mitreva M."/>
            <person name="Mardis E.R."/>
            <person name="Wilson R.K."/>
        </authorList>
    </citation>
    <scope>NUCLEOTIDE SEQUENCE [LARGE SCALE GENOMIC DNA]</scope>
    <source>
        <strain evidence="1 2">DSM 1785</strain>
    </source>
</reference>
<sequence length="294" mass="32948">MYGLNSIVLCNTGADSLTQINMDNYNLMKIHFNISESPVGPHGIKSYNKKIITANNYSDSISIFEGNKLTEKKNIKIGPNPNDLILVDNKIYVICGESNAVVIYDLLEERVIFEVHSGSWPHSIDYCRRKMISFVANLEENSVSIIALNDNNVVSSLVTPEYPSKVKVSSDEKLLYVCESYLGSDEEGYLDIFSIDNLERVTRLEVGTSPIDLCEDEENIYVSNFTDGTISVIDRNELKVTNSIFVGGMPRGLISYNKKLYIGDYLKGRLIVVEENSIKKVIAIESEPNAMTLF</sequence>
<dbReference type="STRING" id="545697.HMPREF0216_02665"/>
<dbReference type="SUPFAM" id="SSF51004">
    <property type="entry name" value="C-terminal (heme d1) domain of cytochrome cd1-nitrite reductase"/>
    <property type="match status" value="1"/>
</dbReference>